<keyword evidence="3" id="KW-1185">Reference proteome</keyword>
<dbReference type="SUPFAM" id="SSF53649">
    <property type="entry name" value="Alkaline phosphatase-like"/>
    <property type="match status" value="1"/>
</dbReference>
<dbReference type="GO" id="GO:0016787">
    <property type="term" value="F:hydrolase activity"/>
    <property type="evidence" value="ECO:0007669"/>
    <property type="project" value="UniProtKB-ARBA"/>
</dbReference>
<dbReference type="Gene3D" id="3.40.720.10">
    <property type="entry name" value="Alkaline Phosphatase, subunit A"/>
    <property type="match status" value="1"/>
</dbReference>
<dbReference type="RefSeq" id="WP_014161315.1">
    <property type="nucleotide sequence ID" value="NC_016147.2"/>
</dbReference>
<dbReference type="Pfam" id="PF01663">
    <property type="entry name" value="Phosphodiest"/>
    <property type="match status" value="1"/>
</dbReference>
<sequence>MRLPTFRAAWLASLLLLSACATDHPASATASSTHATAAPAPVLLISIDGMGAGYLGRGDTPRLDALAAGGVRAQWMNPSYPAVTFPNHYTLVTGLRPDRHGIVHNSMRDPELGLFRLSDAKATGDSRWWDQATPIWVTAEQHGRRTAIWAWPGSGAPIQGVRPSQYRLFDGQIPFSTRAAEVAGWLTGPLAQRPALAALYVEDVDEQGHGFGPGSPQVRAALQQVDAVLGSLFDTLQAHGQLERTNIVIVSDHGMAQVMPGQVIAVEDMVSVEEAAIVSAGQVIGVSPNLGFEAVLDQRLPGRHDHYACWRKGELPARWHYGSNARIPPIVCQMDEGWDALPAAHAAQRRQLGQVRGSHGYDPALASMQASFIAHGPAFRPGTVLPAFDNVDVYPLLAHLLQLPPEPNQGTLATLQPGLKEPVAAP</sequence>
<dbReference type="InterPro" id="IPR002591">
    <property type="entry name" value="Phosphodiest/P_Trfase"/>
</dbReference>
<proteinExistence type="predicted"/>
<dbReference type="InterPro" id="IPR017850">
    <property type="entry name" value="Alkaline_phosphatase_core_sf"/>
</dbReference>
<dbReference type="Proteomes" id="UP000005870">
    <property type="component" value="Chromosome"/>
</dbReference>
<dbReference type="PANTHER" id="PTHR10151:SF120">
    <property type="entry name" value="BIS(5'-ADENOSYL)-TRIPHOSPHATASE"/>
    <property type="match status" value="1"/>
</dbReference>
<dbReference type="KEGG" id="psd:DSC_12490"/>
<dbReference type="CDD" id="cd16018">
    <property type="entry name" value="Enpp"/>
    <property type="match status" value="1"/>
</dbReference>
<dbReference type="STRING" id="1045855.DSC_12490"/>
<evidence type="ECO:0000256" key="1">
    <source>
        <dbReference type="SAM" id="SignalP"/>
    </source>
</evidence>
<evidence type="ECO:0000313" key="2">
    <source>
        <dbReference type="EMBL" id="AER57142.1"/>
    </source>
</evidence>
<gene>
    <name evidence="2" type="ordered locus">DSC_12490</name>
</gene>
<dbReference type="eggNOG" id="COG1524">
    <property type="taxonomic scope" value="Bacteria"/>
</dbReference>
<keyword evidence="1" id="KW-0732">Signal</keyword>
<feature type="signal peptide" evidence="1">
    <location>
        <begin position="1"/>
        <end position="21"/>
    </location>
</feature>
<accession>G7URF0</accession>
<dbReference type="EMBL" id="CP003093">
    <property type="protein sequence ID" value="AER57142.1"/>
    <property type="molecule type" value="Genomic_DNA"/>
</dbReference>
<feature type="chain" id="PRO_5003504268" evidence="1">
    <location>
        <begin position="22"/>
        <end position="426"/>
    </location>
</feature>
<protein>
    <submittedName>
        <fullName evidence="2">Phosphodiesterase I</fullName>
    </submittedName>
</protein>
<organism evidence="2 3">
    <name type="scientific">Pseudoxanthomonas spadix (strain BD-a59)</name>
    <dbReference type="NCBI Taxonomy" id="1045855"/>
    <lineage>
        <taxon>Bacteria</taxon>
        <taxon>Pseudomonadati</taxon>
        <taxon>Pseudomonadota</taxon>
        <taxon>Gammaproteobacteria</taxon>
        <taxon>Lysobacterales</taxon>
        <taxon>Lysobacteraceae</taxon>
        <taxon>Pseudoxanthomonas</taxon>
    </lineage>
</organism>
<name>G7URF0_PSEUP</name>
<dbReference type="OrthoDB" id="9771966at2"/>
<dbReference type="Gene3D" id="3.30.1360.180">
    <property type="match status" value="1"/>
</dbReference>
<dbReference type="HOGENOM" id="CLU_017594_1_1_6"/>
<reference evidence="2 3" key="1">
    <citation type="journal article" date="2012" name="J. Bacteriol.">
        <title>Complete Genome Sequence of the BTEX-Degrading Bacterium Pseudoxanthomonas spadix BD-a59.</title>
        <authorList>
            <person name="Lee S.H."/>
            <person name="Jin H.M."/>
            <person name="Lee H.J."/>
            <person name="Kim J.M."/>
            <person name="Jeon C.O."/>
        </authorList>
    </citation>
    <scope>NUCLEOTIDE SEQUENCE [LARGE SCALE GENOMIC DNA]</scope>
    <source>
        <strain evidence="2 3">BD-a59</strain>
    </source>
</reference>
<dbReference type="AlphaFoldDB" id="G7URF0"/>
<dbReference type="PANTHER" id="PTHR10151">
    <property type="entry name" value="ECTONUCLEOTIDE PYROPHOSPHATASE/PHOSPHODIESTERASE"/>
    <property type="match status" value="1"/>
</dbReference>
<dbReference type="PROSITE" id="PS51257">
    <property type="entry name" value="PROKAR_LIPOPROTEIN"/>
    <property type="match status" value="1"/>
</dbReference>
<evidence type="ECO:0000313" key="3">
    <source>
        <dbReference type="Proteomes" id="UP000005870"/>
    </source>
</evidence>